<feature type="domain" description="YhfM-like" evidence="1">
    <location>
        <begin position="47"/>
        <end position="132"/>
    </location>
</feature>
<dbReference type="RefSeq" id="WP_036159308.1">
    <property type="nucleotide sequence ID" value="NZ_AVCX01000001.1"/>
</dbReference>
<dbReference type="PROSITE" id="PS51257">
    <property type="entry name" value="PROKAR_LIPOPROTEIN"/>
    <property type="match status" value="1"/>
</dbReference>
<dbReference type="Pfam" id="PF26353">
    <property type="entry name" value="YhfM"/>
    <property type="match status" value="1"/>
</dbReference>
<dbReference type="AlphaFoldDB" id="A0A0A3J4X7"/>
<comment type="caution">
    <text evidence="2">The sequence shown here is derived from an EMBL/GenBank/DDBJ whole genome shotgun (WGS) entry which is preliminary data.</text>
</comment>
<proteinExistence type="predicted"/>
<dbReference type="EMBL" id="JPVP01000060">
    <property type="protein sequence ID" value="KGR82112.1"/>
    <property type="molecule type" value="Genomic_DNA"/>
</dbReference>
<sequence length="137" mass="15958">MKQLCYSIILIGICFILLAACSKTIFDGGQYILIEKRVGMDNHYEEFNEVTEQKKVEKVRAILHSADWEKAKVEMERHPDYHFFFQFKNPNIEAKAVPYELWVSPDGETIELRKNNEYVKLNQEASSETAEILIGQI</sequence>
<dbReference type="eggNOG" id="ENOG50320MY">
    <property type="taxonomic scope" value="Bacteria"/>
</dbReference>
<gene>
    <name evidence="2" type="ORF">CD32_22740</name>
</gene>
<evidence type="ECO:0000313" key="3">
    <source>
        <dbReference type="Proteomes" id="UP000030437"/>
    </source>
</evidence>
<evidence type="ECO:0000259" key="1">
    <source>
        <dbReference type="Pfam" id="PF26353"/>
    </source>
</evidence>
<protein>
    <recommendedName>
        <fullName evidence="1">YhfM-like domain-containing protein</fullName>
    </recommendedName>
</protein>
<keyword evidence="3" id="KW-1185">Reference proteome</keyword>
<dbReference type="STRING" id="1220589.CD32_22740"/>
<reference evidence="2 3" key="1">
    <citation type="submission" date="2014-02" db="EMBL/GenBank/DDBJ databases">
        <title>Draft genome sequence of Lysinibacillus odysseyi NBRC 100172.</title>
        <authorList>
            <person name="Zhang F."/>
            <person name="Wang G."/>
            <person name="Zhang L."/>
        </authorList>
    </citation>
    <scope>NUCLEOTIDE SEQUENCE [LARGE SCALE GENOMIC DNA]</scope>
    <source>
        <strain evidence="2 3">NBRC 100172</strain>
    </source>
</reference>
<evidence type="ECO:0000313" key="2">
    <source>
        <dbReference type="EMBL" id="KGR82112.1"/>
    </source>
</evidence>
<name>A0A0A3J4X7_9BACI</name>
<organism evidence="2 3">
    <name type="scientific">Lysinibacillus odysseyi 34hs-1 = NBRC 100172</name>
    <dbReference type="NCBI Taxonomy" id="1220589"/>
    <lineage>
        <taxon>Bacteria</taxon>
        <taxon>Bacillati</taxon>
        <taxon>Bacillota</taxon>
        <taxon>Bacilli</taxon>
        <taxon>Bacillales</taxon>
        <taxon>Bacillaceae</taxon>
        <taxon>Lysinibacillus</taxon>
    </lineage>
</organism>
<accession>A0A0A3J4X7</accession>
<dbReference type="Proteomes" id="UP000030437">
    <property type="component" value="Unassembled WGS sequence"/>
</dbReference>
<dbReference type="InterPro" id="IPR058780">
    <property type="entry name" value="YhfM-like_dom"/>
</dbReference>